<evidence type="ECO:0000256" key="1">
    <source>
        <dbReference type="SAM" id="MobiDB-lite"/>
    </source>
</evidence>
<sequence>MGLYDETTLFVKTNLGTSFALSISPDITAHDLKGKLGREHCYRFPYIGQIKVHGLMVKKKSFFYHFSDSMLMKYAFEELSGTWLLFLEASLLKNNEEKPKNYSARSAIEHNNSTAISNNVAECFQSRADPNQNNAKPETHSNSCCRKKNDAEWTSSPGFSKHKPKQNTRKHVCGKDKPDLKTTLIEHSMEGKCNTSPSTPTISVTGILSRFFPEVDEMDSCFSQPEDLLGTKLVQDELIDSNIRAMAAQPDHRDNGAAADDAPVIAEVGSKGKKKPNRLRKMPHRSAAAEATTTKLGMNAECSSSKACKHQVGKKVAQAANRVQSTAGRRPANIFLARFGNLKSSSSHLPVRNIAFEFDDSIK</sequence>
<gene>
    <name evidence="2" type="ORF">HPP92_027534</name>
</gene>
<dbReference type="AlphaFoldDB" id="A0A835PBG3"/>
<evidence type="ECO:0000313" key="2">
    <source>
        <dbReference type="EMBL" id="KAG0449024.1"/>
    </source>
</evidence>
<dbReference type="Proteomes" id="UP000639772">
    <property type="component" value="Unassembled WGS sequence"/>
</dbReference>
<reference evidence="2 3" key="1">
    <citation type="journal article" date="2020" name="Nat. Food">
        <title>A phased Vanilla planifolia genome enables genetic improvement of flavour and production.</title>
        <authorList>
            <person name="Hasing T."/>
            <person name="Tang H."/>
            <person name="Brym M."/>
            <person name="Khazi F."/>
            <person name="Huang T."/>
            <person name="Chambers A.H."/>
        </authorList>
    </citation>
    <scope>NUCLEOTIDE SEQUENCE [LARGE SCALE GENOMIC DNA]</scope>
    <source>
        <tissue evidence="2">Leaf</tissue>
    </source>
</reference>
<comment type="caution">
    <text evidence="2">The sequence shown here is derived from an EMBL/GenBank/DDBJ whole genome shotgun (WGS) entry which is preliminary data.</text>
</comment>
<organism evidence="2 3">
    <name type="scientific">Vanilla planifolia</name>
    <name type="common">Vanilla</name>
    <dbReference type="NCBI Taxonomy" id="51239"/>
    <lineage>
        <taxon>Eukaryota</taxon>
        <taxon>Viridiplantae</taxon>
        <taxon>Streptophyta</taxon>
        <taxon>Embryophyta</taxon>
        <taxon>Tracheophyta</taxon>
        <taxon>Spermatophyta</taxon>
        <taxon>Magnoliopsida</taxon>
        <taxon>Liliopsida</taxon>
        <taxon>Asparagales</taxon>
        <taxon>Orchidaceae</taxon>
        <taxon>Vanilloideae</taxon>
        <taxon>Vanilleae</taxon>
        <taxon>Vanilla</taxon>
    </lineage>
</organism>
<feature type="region of interest" description="Disordered" evidence="1">
    <location>
        <begin position="128"/>
        <end position="147"/>
    </location>
</feature>
<accession>A0A835PBG3</accession>
<evidence type="ECO:0000313" key="3">
    <source>
        <dbReference type="Proteomes" id="UP000639772"/>
    </source>
</evidence>
<feature type="compositionally biased region" description="Basic residues" evidence="1">
    <location>
        <begin position="160"/>
        <end position="172"/>
    </location>
</feature>
<feature type="region of interest" description="Disordered" evidence="1">
    <location>
        <begin position="155"/>
        <end position="176"/>
    </location>
</feature>
<protein>
    <submittedName>
        <fullName evidence="2">Uncharacterized protein</fullName>
    </submittedName>
</protein>
<feature type="compositionally biased region" description="Polar residues" evidence="1">
    <location>
        <begin position="128"/>
        <end position="144"/>
    </location>
</feature>
<proteinExistence type="predicted"/>
<dbReference type="OrthoDB" id="1093005at2759"/>
<dbReference type="EMBL" id="JADCNM010000221">
    <property type="protein sequence ID" value="KAG0449024.1"/>
    <property type="molecule type" value="Genomic_DNA"/>
</dbReference>
<name>A0A835PBG3_VANPL</name>